<name>A0ACB9AMJ3_CICIN</name>
<sequence>MVEEDPEELPITGLYIITPGIKNSMRVNLITPGIKNPTHPSQHLENKDDAGQLIATPKQIRVLMQLDGLTNDEVAKVTPYFIHTKRSVDGKKL</sequence>
<reference evidence="1 2" key="2">
    <citation type="journal article" date="2022" name="Mol. Ecol. Resour.">
        <title>The genomes of chicory, endive, great burdock and yacon provide insights into Asteraceae paleo-polyploidization history and plant inulin production.</title>
        <authorList>
            <person name="Fan W."/>
            <person name="Wang S."/>
            <person name="Wang H."/>
            <person name="Wang A."/>
            <person name="Jiang F."/>
            <person name="Liu H."/>
            <person name="Zhao H."/>
            <person name="Xu D."/>
            <person name="Zhang Y."/>
        </authorList>
    </citation>
    <scope>NUCLEOTIDE SEQUENCE [LARGE SCALE GENOMIC DNA]</scope>
    <source>
        <strain evidence="2">cv. Punajuju</strain>
        <tissue evidence="1">Leaves</tissue>
    </source>
</reference>
<evidence type="ECO:0000313" key="1">
    <source>
        <dbReference type="EMBL" id="KAI3711058.1"/>
    </source>
</evidence>
<comment type="caution">
    <text evidence="1">The sequence shown here is derived from an EMBL/GenBank/DDBJ whole genome shotgun (WGS) entry which is preliminary data.</text>
</comment>
<evidence type="ECO:0000313" key="2">
    <source>
        <dbReference type="Proteomes" id="UP001055811"/>
    </source>
</evidence>
<keyword evidence="2" id="KW-1185">Reference proteome</keyword>
<organism evidence="1 2">
    <name type="scientific">Cichorium intybus</name>
    <name type="common">Chicory</name>
    <dbReference type="NCBI Taxonomy" id="13427"/>
    <lineage>
        <taxon>Eukaryota</taxon>
        <taxon>Viridiplantae</taxon>
        <taxon>Streptophyta</taxon>
        <taxon>Embryophyta</taxon>
        <taxon>Tracheophyta</taxon>
        <taxon>Spermatophyta</taxon>
        <taxon>Magnoliopsida</taxon>
        <taxon>eudicotyledons</taxon>
        <taxon>Gunneridae</taxon>
        <taxon>Pentapetalae</taxon>
        <taxon>asterids</taxon>
        <taxon>campanulids</taxon>
        <taxon>Asterales</taxon>
        <taxon>Asteraceae</taxon>
        <taxon>Cichorioideae</taxon>
        <taxon>Cichorieae</taxon>
        <taxon>Cichoriinae</taxon>
        <taxon>Cichorium</taxon>
    </lineage>
</organism>
<protein>
    <submittedName>
        <fullName evidence="1">Uncharacterized protein</fullName>
    </submittedName>
</protein>
<proteinExistence type="predicted"/>
<accession>A0ACB9AMJ3</accession>
<reference evidence="2" key="1">
    <citation type="journal article" date="2022" name="Mol. Ecol. Resour.">
        <title>The genomes of chicory, endive, great burdock and yacon provide insights into Asteraceae palaeo-polyploidization history and plant inulin production.</title>
        <authorList>
            <person name="Fan W."/>
            <person name="Wang S."/>
            <person name="Wang H."/>
            <person name="Wang A."/>
            <person name="Jiang F."/>
            <person name="Liu H."/>
            <person name="Zhao H."/>
            <person name="Xu D."/>
            <person name="Zhang Y."/>
        </authorList>
    </citation>
    <scope>NUCLEOTIDE SEQUENCE [LARGE SCALE GENOMIC DNA]</scope>
    <source>
        <strain evidence="2">cv. Punajuju</strain>
    </source>
</reference>
<dbReference type="Proteomes" id="UP001055811">
    <property type="component" value="Linkage Group LG07"/>
</dbReference>
<dbReference type="EMBL" id="CM042015">
    <property type="protein sequence ID" value="KAI3711058.1"/>
    <property type="molecule type" value="Genomic_DNA"/>
</dbReference>
<gene>
    <name evidence="1" type="ORF">L2E82_40865</name>
</gene>